<comment type="function">
    <text evidence="7">Involved in cell division.</text>
</comment>
<evidence type="ECO:0000256" key="1">
    <source>
        <dbReference type="ARBA" id="ARBA00022475"/>
    </source>
</evidence>
<name>A0AA96JAF5_9MICO</name>
<proteinExistence type="inferred from homology"/>
<dbReference type="GO" id="GO:0051301">
    <property type="term" value="P:cell division"/>
    <property type="evidence" value="ECO:0007669"/>
    <property type="project" value="UniProtKB-UniRule"/>
</dbReference>
<protein>
    <recommendedName>
        <fullName evidence="7">Cell division protein CrgA</fullName>
    </recommendedName>
</protein>
<comment type="subcellular location">
    <subcellularLocation>
        <location evidence="7">Cell membrane</location>
        <topology evidence="7">Multi-pass membrane protein</topology>
    </subcellularLocation>
</comment>
<dbReference type="EMBL" id="CP134880">
    <property type="protein sequence ID" value="WNM27375.1"/>
    <property type="molecule type" value="Genomic_DNA"/>
</dbReference>
<dbReference type="InterPro" id="IPR009619">
    <property type="entry name" value="CrgA"/>
</dbReference>
<dbReference type="Proteomes" id="UP001303408">
    <property type="component" value="Chromosome"/>
</dbReference>
<dbReference type="HAMAP" id="MF_00631">
    <property type="entry name" value="CrgA"/>
    <property type="match status" value="1"/>
</dbReference>
<keyword evidence="6 7" id="KW-0131">Cell cycle</keyword>
<feature type="region of interest" description="Disordered" evidence="8">
    <location>
        <begin position="1"/>
        <end position="24"/>
    </location>
</feature>
<evidence type="ECO:0000256" key="4">
    <source>
        <dbReference type="ARBA" id="ARBA00022989"/>
    </source>
</evidence>
<evidence type="ECO:0000256" key="7">
    <source>
        <dbReference type="HAMAP-Rule" id="MF_00631"/>
    </source>
</evidence>
<evidence type="ECO:0000313" key="9">
    <source>
        <dbReference type="EMBL" id="WNM27375.1"/>
    </source>
</evidence>
<evidence type="ECO:0000256" key="6">
    <source>
        <dbReference type="ARBA" id="ARBA00023306"/>
    </source>
</evidence>
<feature type="transmembrane region" description="Helical" evidence="7">
    <location>
        <begin position="59"/>
        <end position="78"/>
    </location>
</feature>
<organism evidence="9">
    <name type="scientific">Demequina capsici</name>
    <dbReference type="NCBI Taxonomy" id="3075620"/>
    <lineage>
        <taxon>Bacteria</taxon>
        <taxon>Bacillati</taxon>
        <taxon>Actinomycetota</taxon>
        <taxon>Actinomycetes</taxon>
        <taxon>Micrococcales</taxon>
        <taxon>Demequinaceae</taxon>
        <taxon>Demequina</taxon>
    </lineage>
</organism>
<keyword evidence="4 7" id="KW-1133">Transmembrane helix</keyword>
<dbReference type="KEGG" id="dcp:RN607_14420"/>
<keyword evidence="2 7" id="KW-0132">Cell division</keyword>
<reference evidence="9" key="1">
    <citation type="submission" date="2023-09" db="EMBL/GenBank/DDBJ databases">
        <title>Demequina sp. a novel bacteria isolated from Capsicum annuum.</title>
        <authorList>
            <person name="Humaira Z."/>
            <person name="Lee J."/>
            <person name="Cho D."/>
        </authorList>
    </citation>
    <scope>NUCLEOTIDE SEQUENCE</scope>
    <source>
        <strain evidence="9">PMTSA13</strain>
    </source>
</reference>
<evidence type="ECO:0000256" key="3">
    <source>
        <dbReference type="ARBA" id="ARBA00022692"/>
    </source>
</evidence>
<dbReference type="RefSeq" id="WP_313543383.1">
    <property type="nucleotide sequence ID" value="NZ_CP134880.1"/>
</dbReference>
<sequence length="82" mass="9204">MARAKKKNDSVTYKAPRNLGKAPSENPRWLVPTIVAFLVVGLAWIVVHYVTQGQYPLPLYNWNVAIGFGCFAVAMGLLTRWK</sequence>
<keyword evidence="3 7" id="KW-0812">Transmembrane</keyword>
<accession>A0AA96JAF5</accession>
<keyword evidence="5 7" id="KW-0472">Membrane</keyword>
<gene>
    <name evidence="7" type="primary">crgA</name>
    <name evidence="9" type="ORF">RN607_14420</name>
</gene>
<feature type="transmembrane region" description="Helical" evidence="7">
    <location>
        <begin position="29"/>
        <end position="47"/>
    </location>
</feature>
<evidence type="ECO:0000256" key="5">
    <source>
        <dbReference type="ARBA" id="ARBA00023136"/>
    </source>
</evidence>
<evidence type="ECO:0000256" key="2">
    <source>
        <dbReference type="ARBA" id="ARBA00022618"/>
    </source>
</evidence>
<dbReference type="GO" id="GO:0005886">
    <property type="term" value="C:plasma membrane"/>
    <property type="evidence" value="ECO:0007669"/>
    <property type="project" value="UniProtKB-SubCell"/>
</dbReference>
<dbReference type="Pfam" id="PF06781">
    <property type="entry name" value="CrgA"/>
    <property type="match status" value="1"/>
</dbReference>
<comment type="similarity">
    <text evidence="7">Belongs to the CrgA family.</text>
</comment>
<dbReference type="AlphaFoldDB" id="A0AA96JAF5"/>
<keyword evidence="1 7" id="KW-1003">Cell membrane</keyword>
<evidence type="ECO:0000256" key="8">
    <source>
        <dbReference type="SAM" id="MobiDB-lite"/>
    </source>
</evidence>